<keyword evidence="17" id="KW-0812">Transmembrane</keyword>
<feature type="disulfide bond" evidence="16">
    <location>
        <begin position="429"/>
        <end position="437"/>
    </location>
</feature>
<name>A0A7S0H3B3_9EUKA</name>
<dbReference type="GO" id="GO:0005886">
    <property type="term" value="C:plasma membrane"/>
    <property type="evidence" value="ECO:0007669"/>
    <property type="project" value="UniProtKB-SubCell"/>
</dbReference>
<dbReference type="Gene3D" id="3.40.50.1240">
    <property type="entry name" value="Phosphoglycerate mutase-like"/>
    <property type="match status" value="1"/>
</dbReference>
<protein>
    <recommendedName>
        <fullName evidence="5">Multiple inositol polyphosphate phosphatase 1</fullName>
        <ecNumber evidence="4">3.1.3.62</ecNumber>
        <ecNumber evidence="3">3.1.3.80</ecNumber>
    </recommendedName>
    <alternativeName>
        <fullName evidence="11">2,3-bisphosphoglycerate 3-phosphatase</fullName>
    </alternativeName>
</protein>
<dbReference type="InterPro" id="IPR029033">
    <property type="entry name" value="His_PPase_superfam"/>
</dbReference>
<dbReference type="InterPro" id="IPR016274">
    <property type="entry name" value="Histidine_acid_Pase_euk"/>
</dbReference>
<evidence type="ECO:0000256" key="6">
    <source>
        <dbReference type="ARBA" id="ARBA00022475"/>
    </source>
</evidence>
<comment type="catalytic activity">
    <reaction evidence="14">
        <text>1D-myo-inositol hexakisphosphate + H2O = 1D-myo-inositol 1,2,4,5,6-pentakisphosphate + phosphate</text>
        <dbReference type="Rhea" id="RHEA:16989"/>
        <dbReference type="ChEBI" id="CHEBI:15377"/>
        <dbReference type="ChEBI" id="CHEBI:43474"/>
        <dbReference type="ChEBI" id="CHEBI:57798"/>
        <dbReference type="ChEBI" id="CHEBI:58130"/>
        <dbReference type="EC" id="3.1.3.62"/>
    </reaction>
    <physiologicalReaction direction="left-to-right" evidence="14">
        <dbReference type="Rhea" id="RHEA:16990"/>
    </physiologicalReaction>
</comment>
<evidence type="ECO:0000256" key="4">
    <source>
        <dbReference type="ARBA" id="ARBA00013040"/>
    </source>
</evidence>
<evidence type="ECO:0000256" key="17">
    <source>
        <dbReference type="SAM" id="Phobius"/>
    </source>
</evidence>
<evidence type="ECO:0000256" key="7">
    <source>
        <dbReference type="ARBA" id="ARBA00022729"/>
    </source>
</evidence>
<keyword evidence="7 18" id="KW-0732">Signal</keyword>
<gene>
    <name evidence="19" type="ORF">LAMO00422_LOCUS22058</name>
</gene>
<evidence type="ECO:0000256" key="15">
    <source>
        <dbReference type="ARBA" id="ARBA00043832"/>
    </source>
</evidence>
<proteinExistence type="inferred from homology"/>
<feature type="chain" id="PRO_5031035716" description="Multiple inositol polyphosphate phosphatase 1" evidence="18">
    <location>
        <begin position="19"/>
        <end position="525"/>
    </location>
</feature>
<dbReference type="PIRSF" id="PIRSF000894">
    <property type="entry name" value="Acid_phosphatase"/>
    <property type="match status" value="1"/>
</dbReference>
<dbReference type="GO" id="GO:0003993">
    <property type="term" value="F:acid phosphatase activity"/>
    <property type="evidence" value="ECO:0007669"/>
    <property type="project" value="TreeGrafter"/>
</dbReference>
<keyword evidence="9 17" id="KW-0472">Membrane</keyword>
<feature type="signal peptide" evidence="18">
    <location>
        <begin position="1"/>
        <end position="18"/>
    </location>
</feature>
<dbReference type="GO" id="GO:0052745">
    <property type="term" value="F:inositol phosphate phosphatase activity"/>
    <property type="evidence" value="ECO:0007669"/>
    <property type="project" value="TreeGrafter"/>
</dbReference>
<evidence type="ECO:0000256" key="18">
    <source>
        <dbReference type="SAM" id="SignalP"/>
    </source>
</evidence>
<evidence type="ECO:0000256" key="12">
    <source>
        <dbReference type="ARBA" id="ARBA00043668"/>
    </source>
</evidence>
<comment type="catalytic activity">
    <reaction evidence="13">
        <text>1D-myo-inositol 1,2,4,5,6-pentakisphosphate + H2O = 1D-myo-inositol 1,2,5,6-tetrakisphosphate + phosphate</text>
        <dbReference type="Rhea" id="RHEA:77115"/>
        <dbReference type="ChEBI" id="CHEBI:15377"/>
        <dbReference type="ChEBI" id="CHEBI:43474"/>
        <dbReference type="ChEBI" id="CHEBI:57798"/>
        <dbReference type="ChEBI" id="CHEBI:195535"/>
        <dbReference type="EC" id="3.1.3.62"/>
    </reaction>
    <physiologicalReaction direction="left-to-right" evidence="13">
        <dbReference type="Rhea" id="RHEA:77116"/>
    </physiologicalReaction>
</comment>
<dbReference type="Pfam" id="PF00328">
    <property type="entry name" value="His_Phos_2"/>
    <property type="match status" value="1"/>
</dbReference>
<keyword evidence="6" id="KW-1003">Cell membrane</keyword>
<evidence type="ECO:0000256" key="2">
    <source>
        <dbReference type="ARBA" id="ARBA00008422"/>
    </source>
</evidence>
<dbReference type="SUPFAM" id="SSF53254">
    <property type="entry name" value="Phosphoglycerate mutase-like"/>
    <property type="match status" value="1"/>
</dbReference>
<dbReference type="InterPro" id="IPR000560">
    <property type="entry name" value="His_Pase_clade-2"/>
</dbReference>
<evidence type="ECO:0000256" key="14">
    <source>
        <dbReference type="ARBA" id="ARBA00043691"/>
    </source>
</evidence>
<evidence type="ECO:0000256" key="8">
    <source>
        <dbReference type="ARBA" id="ARBA00022801"/>
    </source>
</evidence>
<evidence type="ECO:0000256" key="9">
    <source>
        <dbReference type="ARBA" id="ARBA00023136"/>
    </source>
</evidence>
<comment type="catalytic activity">
    <reaction evidence="15">
        <text>(2R)-2,3-bisphosphoglycerate + H2O = (2R)-2-phosphoglycerate + phosphate</text>
        <dbReference type="Rhea" id="RHEA:27381"/>
        <dbReference type="ChEBI" id="CHEBI:15377"/>
        <dbReference type="ChEBI" id="CHEBI:43474"/>
        <dbReference type="ChEBI" id="CHEBI:58248"/>
        <dbReference type="ChEBI" id="CHEBI:58289"/>
        <dbReference type="EC" id="3.1.3.80"/>
    </reaction>
    <physiologicalReaction direction="left-to-right" evidence="15">
        <dbReference type="Rhea" id="RHEA:27382"/>
    </physiologicalReaction>
</comment>
<dbReference type="GO" id="GO:0034417">
    <property type="term" value="F:bisphosphoglycerate 3-phosphatase activity"/>
    <property type="evidence" value="ECO:0007669"/>
    <property type="project" value="UniProtKB-EC"/>
</dbReference>
<dbReference type="PANTHER" id="PTHR20963:SF8">
    <property type="entry name" value="MULTIPLE INOSITOL POLYPHOSPHATE PHOSPHATASE 1"/>
    <property type="match status" value="1"/>
</dbReference>
<dbReference type="CDD" id="cd07061">
    <property type="entry name" value="HP_HAP_like"/>
    <property type="match status" value="1"/>
</dbReference>
<dbReference type="PANTHER" id="PTHR20963">
    <property type="entry name" value="MULTIPLE INOSITOL POLYPHOSPHATE PHOSPHATASE-RELATED"/>
    <property type="match status" value="1"/>
</dbReference>
<evidence type="ECO:0000256" key="5">
    <source>
        <dbReference type="ARBA" id="ARBA00018097"/>
    </source>
</evidence>
<evidence type="ECO:0000256" key="3">
    <source>
        <dbReference type="ARBA" id="ARBA00012976"/>
    </source>
</evidence>
<dbReference type="EC" id="3.1.3.62" evidence="4"/>
<feature type="transmembrane region" description="Helical" evidence="17">
    <location>
        <begin position="487"/>
        <end position="510"/>
    </location>
</feature>
<evidence type="ECO:0000256" key="16">
    <source>
        <dbReference type="PIRSR" id="PIRSR000894-2"/>
    </source>
</evidence>
<dbReference type="EMBL" id="HBEM01032299">
    <property type="protein sequence ID" value="CAD8463097.1"/>
    <property type="molecule type" value="Transcribed_RNA"/>
</dbReference>
<keyword evidence="16" id="KW-1015">Disulfide bond</keyword>
<sequence>MPYRRLCALIITVWAVKGVIDNKGCPSDPTRIVDLEQFFGSKTPYDSARRMLEVRQPTSHHRPCERSEVVMVWAVVRHGSRCPTPHRFRDTVRLDSMLANLTDWCPRERPYRIGSCVLEDAGMLTEKGQVEMYELGQRMRARFPSLFKSRYSPIRYDIQSSHPFRALQSAYSFAEGVFGGTGNLGPANSQPIAIRTADERMLYFHKACEKYRRHKVAMREDPRSPVMAFEHRLISILQAVEARLNLQPNDLSLRDLRTAWDSCKFGDDRFCALFNKSDAEILEFRDDLASYYEKGYGAGFNQRISCKLVDDLVSALNATVDAGLSMRRFKGKKTKKNTRPVRLRFAHAETLYALLPVLGLHKDPTPLTPNDDLQKIRQRKWDSSMMPFASSIQVSITKCFAPAKTGSPKEPTMIVKLLHNEIPMDIPICGLDASGHCTVSRFLNALKRAGSRRQTFDDMCRLPNLRKAEENYRRVEEKASFEGNDGYSAFGLAVASTVSAVFAGSVLLWAQATCGTAFKSSSSGS</sequence>
<keyword evidence="8" id="KW-0378">Hydrolase</keyword>
<keyword evidence="17" id="KW-1133">Transmembrane helix</keyword>
<evidence type="ECO:0000256" key="1">
    <source>
        <dbReference type="ARBA" id="ARBA00004236"/>
    </source>
</evidence>
<reference evidence="19" key="1">
    <citation type="submission" date="2021-01" db="EMBL/GenBank/DDBJ databases">
        <authorList>
            <person name="Corre E."/>
            <person name="Pelletier E."/>
            <person name="Niang G."/>
            <person name="Scheremetjew M."/>
            <person name="Finn R."/>
            <person name="Kale V."/>
            <person name="Holt S."/>
            <person name="Cochrane G."/>
            <person name="Meng A."/>
            <person name="Brown T."/>
            <person name="Cohen L."/>
        </authorList>
    </citation>
    <scope>NUCLEOTIDE SEQUENCE</scope>
    <source>
        <strain evidence="19">CCMP2058</strain>
    </source>
</reference>
<evidence type="ECO:0000313" key="19">
    <source>
        <dbReference type="EMBL" id="CAD8463097.1"/>
    </source>
</evidence>
<accession>A0A7S0H3B3</accession>
<comment type="similarity">
    <text evidence="2">Belongs to the histidine acid phosphatase family. MINPP1 subfamily.</text>
</comment>
<comment type="catalytic activity">
    <reaction evidence="12">
        <text>1D-myo-inositol 1,2,5,6-tetrakisphosphate + H2O = 1D-myo-inositol 1,2,6-trisphosphate + phosphate</text>
        <dbReference type="Rhea" id="RHEA:77119"/>
        <dbReference type="ChEBI" id="CHEBI:15377"/>
        <dbReference type="ChEBI" id="CHEBI:43474"/>
        <dbReference type="ChEBI" id="CHEBI:195535"/>
        <dbReference type="ChEBI" id="CHEBI:195537"/>
        <dbReference type="EC" id="3.1.3.62"/>
    </reaction>
    <physiologicalReaction direction="left-to-right" evidence="12">
        <dbReference type="Rhea" id="RHEA:77120"/>
    </physiologicalReaction>
</comment>
<dbReference type="AlphaFoldDB" id="A0A7S0H3B3"/>
<organism evidence="19">
    <name type="scientific">Amorphochlora amoebiformis</name>
    <dbReference type="NCBI Taxonomy" id="1561963"/>
    <lineage>
        <taxon>Eukaryota</taxon>
        <taxon>Sar</taxon>
        <taxon>Rhizaria</taxon>
        <taxon>Cercozoa</taxon>
        <taxon>Chlorarachniophyceae</taxon>
        <taxon>Amorphochlora</taxon>
    </lineage>
</organism>
<evidence type="ECO:0000256" key="13">
    <source>
        <dbReference type="ARBA" id="ARBA00043671"/>
    </source>
</evidence>
<dbReference type="EC" id="3.1.3.80" evidence="3"/>
<keyword evidence="10" id="KW-0325">Glycoprotein</keyword>
<evidence type="ECO:0000256" key="11">
    <source>
        <dbReference type="ARBA" id="ARBA00031642"/>
    </source>
</evidence>
<evidence type="ECO:0000256" key="10">
    <source>
        <dbReference type="ARBA" id="ARBA00023180"/>
    </source>
</evidence>
<comment type="subcellular location">
    <subcellularLocation>
        <location evidence="1">Cell membrane</location>
    </subcellularLocation>
</comment>